<dbReference type="PROSITE" id="PS50005">
    <property type="entry name" value="TPR"/>
    <property type="match status" value="1"/>
</dbReference>
<feature type="domain" description="HTH cro/C1-type" evidence="4">
    <location>
        <begin position="7"/>
        <end position="60"/>
    </location>
</feature>
<dbReference type="PROSITE" id="PS50943">
    <property type="entry name" value="HTH_CROC1"/>
    <property type="match status" value="1"/>
</dbReference>
<dbReference type="Pfam" id="PF01381">
    <property type="entry name" value="HTH_3"/>
    <property type="match status" value="1"/>
</dbReference>
<proteinExistence type="predicted"/>
<evidence type="ECO:0000256" key="1">
    <source>
        <dbReference type="ARBA" id="ARBA00022737"/>
    </source>
</evidence>
<dbReference type="InterPro" id="IPR001387">
    <property type="entry name" value="Cro/C1-type_HTH"/>
</dbReference>
<keyword evidence="1" id="KW-0677">Repeat</keyword>
<sequence>MIRGEKIKYFREKNKLTQKELTSGICSVPYLSKVENNSIVPSREILILLCKRLNIEYDELLQSSSADGIKKMIFDWYEDIKARNRPASTEHYIAIEKKIKGISDIELLTMFHLAATRHFLLIRDFKQAEEQLAFAEKYMAYMPKEIEAYYFYFSGLNEYLKGRFQKALELYLKASEYVNEPEYHYQLALIYSRLGKITLSIFHSERAMEEFNKNILFFKVVDCYILLGINYNRINKHATALSYFKKALKGIESLPDIGHLKVHIYHNMGIVYHKQKKPWEAIDYFLKSLNVRKELQGGELTIYLLASNLFQLNEVEDATRWIEKGLVLLKGELNETYCLLKILQFQVQKRRNEEDYKIFLEETALPIFKQKDEFMYIRMCYEQLGDYYYRKKQYKRSSEYYCEANSVESSFI</sequence>
<evidence type="ECO:0000256" key="3">
    <source>
        <dbReference type="PROSITE-ProRule" id="PRU00339"/>
    </source>
</evidence>
<dbReference type="RefSeq" id="WP_290398180.1">
    <property type="nucleotide sequence ID" value="NZ_JAUHLN010000001.1"/>
</dbReference>
<evidence type="ECO:0000259" key="4">
    <source>
        <dbReference type="PROSITE" id="PS50943"/>
    </source>
</evidence>
<accession>A0ABT8E289</accession>
<comment type="caution">
    <text evidence="5">The sequence shown here is derived from an EMBL/GenBank/DDBJ whole genome shotgun (WGS) entry which is preliminary data.</text>
</comment>
<dbReference type="SMART" id="SM00028">
    <property type="entry name" value="TPR"/>
    <property type="match status" value="6"/>
</dbReference>
<reference evidence="5" key="1">
    <citation type="submission" date="2023-06" db="EMBL/GenBank/DDBJ databases">
        <title>Draft Genome Sequences of Representative Paenibacillus Polymyxa, Bacillus cereus, Fictibacillus sp., and Brevibacillus agri Strains Isolated from Amazonian Dark Earth.</title>
        <authorList>
            <person name="Pellegrinetti T.A."/>
            <person name="Cunha I.C.M."/>
            <person name="Chaves M.G."/>
            <person name="Freitas A.S."/>
            <person name="Silva A.V.R."/>
            <person name="Tsai S.M."/>
            <person name="Mendes L.W."/>
        </authorList>
    </citation>
    <scope>NUCLEOTIDE SEQUENCE</scope>
    <source>
        <strain evidence="5">CENA-BCM004</strain>
    </source>
</reference>
<keyword evidence="6" id="KW-1185">Reference proteome</keyword>
<dbReference type="Pfam" id="PF13181">
    <property type="entry name" value="TPR_8"/>
    <property type="match status" value="2"/>
</dbReference>
<name>A0ABT8E289_9BACL</name>
<dbReference type="Proteomes" id="UP001168694">
    <property type="component" value="Unassembled WGS sequence"/>
</dbReference>
<dbReference type="PANTHER" id="PTHR45641:SF19">
    <property type="entry name" value="NEPHROCYSTIN-3"/>
    <property type="match status" value="1"/>
</dbReference>
<feature type="repeat" description="TPR" evidence="3">
    <location>
        <begin position="262"/>
        <end position="295"/>
    </location>
</feature>
<keyword evidence="2 3" id="KW-0802">TPR repeat</keyword>
<evidence type="ECO:0000313" key="5">
    <source>
        <dbReference type="EMBL" id="MDN4072038.1"/>
    </source>
</evidence>
<evidence type="ECO:0000313" key="6">
    <source>
        <dbReference type="Proteomes" id="UP001168694"/>
    </source>
</evidence>
<dbReference type="EMBL" id="JAUHLN010000001">
    <property type="protein sequence ID" value="MDN4072038.1"/>
    <property type="molecule type" value="Genomic_DNA"/>
</dbReference>
<dbReference type="Pfam" id="PF13424">
    <property type="entry name" value="TPR_12"/>
    <property type="match status" value="1"/>
</dbReference>
<organism evidence="5 6">
    <name type="scientific">Fictibacillus terranigra</name>
    <dbReference type="NCBI Taxonomy" id="3058424"/>
    <lineage>
        <taxon>Bacteria</taxon>
        <taxon>Bacillati</taxon>
        <taxon>Bacillota</taxon>
        <taxon>Bacilli</taxon>
        <taxon>Bacillales</taxon>
        <taxon>Fictibacillaceae</taxon>
        <taxon>Fictibacillus</taxon>
    </lineage>
</organism>
<dbReference type="Gene3D" id="1.10.260.40">
    <property type="entry name" value="lambda repressor-like DNA-binding domains"/>
    <property type="match status" value="1"/>
</dbReference>
<gene>
    <name evidence="5" type="ORF">QYF49_03200</name>
</gene>
<dbReference type="SMART" id="SM00530">
    <property type="entry name" value="HTH_XRE"/>
    <property type="match status" value="1"/>
</dbReference>
<dbReference type="InterPro" id="IPR011990">
    <property type="entry name" value="TPR-like_helical_dom_sf"/>
</dbReference>
<dbReference type="InterPro" id="IPR010982">
    <property type="entry name" value="Lambda_DNA-bd_dom_sf"/>
</dbReference>
<protein>
    <submittedName>
        <fullName evidence="5">Tetratricopeptide repeat protein</fullName>
    </submittedName>
</protein>
<dbReference type="PANTHER" id="PTHR45641">
    <property type="entry name" value="TETRATRICOPEPTIDE REPEAT PROTEIN (AFU_ORTHOLOGUE AFUA_6G03870)"/>
    <property type="match status" value="1"/>
</dbReference>
<dbReference type="SUPFAM" id="SSF47413">
    <property type="entry name" value="lambda repressor-like DNA-binding domains"/>
    <property type="match status" value="1"/>
</dbReference>
<dbReference type="InterPro" id="IPR019734">
    <property type="entry name" value="TPR_rpt"/>
</dbReference>
<dbReference type="CDD" id="cd00093">
    <property type="entry name" value="HTH_XRE"/>
    <property type="match status" value="1"/>
</dbReference>
<evidence type="ECO:0000256" key="2">
    <source>
        <dbReference type="ARBA" id="ARBA00022803"/>
    </source>
</evidence>
<dbReference type="SUPFAM" id="SSF48452">
    <property type="entry name" value="TPR-like"/>
    <property type="match status" value="1"/>
</dbReference>
<dbReference type="Gene3D" id="1.25.40.10">
    <property type="entry name" value="Tetratricopeptide repeat domain"/>
    <property type="match status" value="1"/>
</dbReference>